<sequence length="257" mass="29792">MKRIIYMLILFMIFFGACEEKIDVYEGASGIYFDPTEAVLDTIVVPWGLKNLDIKTQNMNLRVCLLGDVADYDRKFTIQVIADEQDTLSAVEGEDFRLLQKEYAILAGKADALVEIELLRADDLIERPRRFTLRLEETPELGFLYSRMQTLIDTAQVTSLRAIDYQRVIHMDERFQTPVWWSLYGENFFGKFSTKKAIFICDQMGYDREDFVASFVESGLNEGKLRFAARYLHEYLQEHPELDEDGEPMTMGPDAQK</sequence>
<protein>
    <submittedName>
        <fullName evidence="1">DUF4843 domain-containing protein</fullName>
    </submittedName>
</protein>
<proteinExistence type="predicted"/>
<dbReference type="Proteomes" id="UP000646484">
    <property type="component" value="Unassembled WGS sequence"/>
</dbReference>
<evidence type="ECO:0000313" key="2">
    <source>
        <dbReference type="Proteomes" id="UP000646484"/>
    </source>
</evidence>
<dbReference type="EMBL" id="JACOOH010000001">
    <property type="protein sequence ID" value="MBC5620132.1"/>
    <property type="molecule type" value="Genomic_DNA"/>
</dbReference>
<dbReference type="Pfam" id="PF16132">
    <property type="entry name" value="DUF4843"/>
    <property type="match status" value="1"/>
</dbReference>
<name>A0ABR7CWS0_9BACT</name>
<accession>A0ABR7CWS0</accession>
<dbReference type="InterPro" id="IPR032299">
    <property type="entry name" value="DUF4843"/>
</dbReference>
<keyword evidence="2" id="KW-1185">Reference proteome</keyword>
<comment type="caution">
    <text evidence="1">The sequence shown here is derived from an EMBL/GenBank/DDBJ whole genome shotgun (WGS) entry which is preliminary data.</text>
</comment>
<reference evidence="1 2" key="1">
    <citation type="submission" date="2020-08" db="EMBL/GenBank/DDBJ databases">
        <title>Genome public.</title>
        <authorList>
            <person name="Liu C."/>
            <person name="Sun Q."/>
        </authorList>
    </citation>
    <scope>NUCLEOTIDE SEQUENCE [LARGE SCALE GENOMIC DNA]</scope>
    <source>
        <strain evidence="1 2">NSJ-56</strain>
    </source>
</reference>
<dbReference type="PROSITE" id="PS51257">
    <property type="entry name" value="PROKAR_LIPOPROTEIN"/>
    <property type="match status" value="1"/>
</dbReference>
<gene>
    <name evidence="1" type="ORF">H8S64_03360</name>
</gene>
<evidence type="ECO:0000313" key="1">
    <source>
        <dbReference type="EMBL" id="MBC5620132.1"/>
    </source>
</evidence>
<organism evidence="1 2">
    <name type="scientific">Butyricimonas hominis</name>
    <dbReference type="NCBI Taxonomy" id="2763032"/>
    <lineage>
        <taxon>Bacteria</taxon>
        <taxon>Pseudomonadati</taxon>
        <taxon>Bacteroidota</taxon>
        <taxon>Bacteroidia</taxon>
        <taxon>Bacteroidales</taxon>
        <taxon>Odoribacteraceae</taxon>
        <taxon>Butyricimonas</taxon>
    </lineage>
</organism>
<dbReference type="RefSeq" id="WP_186974930.1">
    <property type="nucleotide sequence ID" value="NZ_JACOOH010000001.1"/>
</dbReference>